<protein>
    <recommendedName>
        <fullName evidence="6">BatD</fullName>
    </recommendedName>
</protein>
<dbReference type="PANTHER" id="PTHR40940:SF2">
    <property type="entry name" value="BATD"/>
    <property type="match status" value="1"/>
</dbReference>
<gene>
    <name evidence="4" type="ORF">DB32_004342</name>
</gene>
<feature type="signal peptide" evidence="3">
    <location>
        <begin position="1"/>
        <end position="26"/>
    </location>
</feature>
<dbReference type="InterPro" id="IPR025738">
    <property type="entry name" value="BatD"/>
</dbReference>
<sequence>MTMRRALSPFAAACFVLALAPVAVRAQSANVTMSADRTQVNIGDTFRLQVRVDVSNAQAPQPELPDLSAFDVLSQQVSRPMQFSFGFGSQTQVVQSTAVYLFVLRASQPGRFDLRAPRVTIEGREYVGNALTIVVGGAGSPQGQQQPQPQPQQPSSAPPTGTLDGAIYDDQAFLRTVVDRSEARPGEQITVTLYLYVRGALRGSPTITREPTTDGFWVHDLLPPARTLDATTQVVGSVPFRVYVLRRFAAFPLREGDLTIGAPTVTIPMGSVFDIFAGGPQPDVERTGVPLTVSVRPLPDEGRPPGEVHVGQLGLEASLDRTQVPTGDAVTLTLRATGSGHVQALRIEGPQLDGLRVLAPQTRDEISAPGDLVAGTRTFEWLVVPEREGTYTIPPFRVATFDPASGAYRVVESAPITLMAAGNPVGGSIPSAQSDEARPAPPDAEHVAQLGPVRTRSELARGDTALADRAWYPWAVAAFPLAWLGLVIGIAARRRAAARGAQSSPQKVTKEARKRLAVAESHAAQGDARAFYAALTLALRSVIEGRLGESVGSVTHRQLERRLVERGMSDALAKRVVEELEAYEMARFSASAAERDEMQSALARARELIGELDRFVPTAEDER</sequence>
<dbReference type="Pfam" id="PF13584">
    <property type="entry name" value="BatD"/>
    <property type="match status" value="2"/>
</dbReference>
<feature type="chain" id="PRO_5002511567" description="BatD" evidence="3">
    <location>
        <begin position="27"/>
        <end position="623"/>
    </location>
</feature>
<evidence type="ECO:0000313" key="5">
    <source>
        <dbReference type="Proteomes" id="UP000034883"/>
    </source>
</evidence>
<name>A0A0F6W4D9_9BACT</name>
<dbReference type="STRING" id="927083.DB32_004342"/>
<dbReference type="KEGG" id="samy:DB32_004342"/>
<keyword evidence="2" id="KW-1133">Transmembrane helix</keyword>
<dbReference type="EMBL" id="CP011125">
    <property type="protein sequence ID" value="AKF07193.1"/>
    <property type="molecule type" value="Genomic_DNA"/>
</dbReference>
<keyword evidence="5" id="KW-1185">Reference proteome</keyword>
<dbReference type="AlphaFoldDB" id="A0A0F6W4D9"/>
<organism evidence="4 5">
    <name type="scientific">Sandaracinus amylolyticus</name>
    <dbReference type="NCBI Taxonomy" id="927083"/>
    <lineage>
        <taxon>Bacteria</taxon>
        <taxon>Pseudomonadati</taxon>
        <taxon>Myxococcota</taxon>
        <taxon>Polyangia</taxon>
        <taxon>Polyangiales</taxon>
        <taxon>Sandaracinaceae</taxon>
        <taxon>Sandaracinus</taxon>
    </lineage>
</organism>
<keyword evidence="3" id="KW-0732">Signal</keyword>
<dbReference type="Proteomes" id="UP000034883">
    <property type="component" value="Chromosome"/>
</dbReference>
<dbReference type="OrthoDB" id="180318at2"/>
<evidence type="ECO:0008006" key="6">
    <source>
        <dbReference type="Google" id="ProtNLM"/>
    </source>
</evidence>
<evidence type="ECO:0000256" key="2">
    <source>
        <dbReference type="SAM" id="Phobius"/>
    </source>
</evidence>
<evidence type="ECO:0000256" key="1">
    <source>
        <dbReference type="SAM" id="MobiDB-lite"/>
    </source>
</evidence>
<feature type="compositionally biased region" description="Low complexity" evidence="1">
    <location>
        <begin position="141"/>
        <end position="159"/>
    </location>
</feature>
<reference evidence="4 5" key="1">
    <citation type="submission" date="2015-03" db="EMBL/GenBank/DDBJ databases">
        <title>Genome assembly of Sandaracinus amylolyticus DSM 53668.</title>
        <authorList>
            <person name="Sharma G."/>
            <person name="Subramanian S."/>
        </authorList>
    </citation>
    <scope>NUCLEOTIDE SEQUENCE [LARGE SCALE GENOMIC DNA]</scope>
    <source>
        <strain evidence="4 5">DSM 53668</strain>
    </source>
</reference>
<evidence type="ECO:0000256" key="3">
    <source>
        <dbReference type="SAM" id="SignalP"/>
    </source>
</evidence>
<feature type="region of interest" description="Disordered" evidence="1">
    <location>
        <begin position="137"/>
        <end position="162"/>
    </location>
</feature>
<proteinExistence type="predicted"/>
<evidence type="ECO:0000313" key="4">
    <source>
        <dbReference type="EMBL" id="AKF07193.1"/>
    </source>
</evidence>
<keyword evidence="2" id="KW-0472">Membrane</keyword>
<accession>A0A0F6W4D9</accession>
<feature type="transmembrane region" description="Helical" evidence="2">
    <location>
        <begin position="471"/>
        <end position="492"/>
    </location>
</feature>
<dbReference type="PANTHER" id="PTHR40940">
    <property type="entry name" value="PROTEIN BATD-RELATED"/>
    <property type="match status" value="1"/>
</dbReference>
<keyword evidence="2" id="KW-0812">Transmembrane</keyword>